<accession>R4YSA2</accession>
<protein>
    <submittedName>
        <fullName evidence="2">Uncharacterized protein</fullName>
    </submittedName>
</protein>
<gene>
    <name evidence="2" type="ORF">OLEAN_C07880</name>
</gene>
<keyword evidence="1" id="KW-0812">Transmembrane</keyword>
<evidence type="ECO:0000256" key="1">
    <source>
        <dbReference type="SAM" id="Phobius"/>
    </source>
</evidence>
<dbReference type="OrthoDB" id="7064785at2"/>
<keyword evidence="1" id="KW-1133">Transmembrane helix</keyword>
<keyword evidence="3" id="KW-1185">Reference proteome</keyword>
<dbReference type="STRING" id="698738.OLEAN_C07880"/>
<proteinExistence type="predicted"/>
<feature type="transmembrane region" description="Helical" evidence="1">
    <location>
        <begin position="47"/>
        <end position="73"/>
    </location>
</feature>
<feature type="transmembrane region" description="Helical" evidence="1">
    <location>
        <begin position="6"/>
        <end position="26"/>
    </location>
</feature>
<dbReference type="EMBL" id="FO203512">
    <property type="protein sequence ID" value="CCK74964.1"/>
    <property type="molecule type" value="Genomic_DNA"/>
</dbReference>
<reference evidence="2 3" key="1">
    <citation type="journal article" date="2013" name="Nat. Commun.">
        <title>Genome sequence and functional genomic analysis of the oil-degrading bacterium Oleispira antarctica.</title>
        <authorList>
            <person name="Kube M."/>
            <person name="Chernikova T.N."/>
            <person name="Al-Ramahi Y."/>
            <person name="Beloqui A."/>
            <person name="Lopez-Cortez N."/>
            <person name="Guazzaroni M.E."/>
            <person name="Heipieper H.J."/>
            <person name="Klages S."/>
            <person name="Kotsyurbenko O.R."/>
            <person name="Langer I."/>
            <person name="Nechitaylo T.Y."/>
            <person name="Lunsdorf H."/>
            <person name="Fernandez M."/>
            <person name="Juarez S."/>
            <person name="Ciordia S."/>
            <person name="Singer A."/>
            <person name="Kagan O."/>
            <person name="Egorova O."/>
            <person name="Petit P.A."/>
            <person name="Stogios P."/>
            <person name="Kim Y."/>
            <person name="Tchigvintsev A."/>
            <person name="Flick R."/>
            <person name="Denaro R."/>
            <person name="Genovese M."/>
            <person name="Albar J.P."/>
            <person name="Reva O.N."/>
            <person name="Martinez-Gomariz M."/>
            <person name="Tran H."/>
            <person name="Ferrer M."/>
            <person name="Savchenko A."/>
            <person name="Yakunin A.F."/>
            <person name="Yakimov M.M."/>
            <person name="Golyshina O.V."/>
            <person name="Reinhardt R."/>
            <person name="Golyshin P.N."/>
        </authorList>
    </citation>
    <scope>NUCLEOTIDE SEQUENCE [LARGE SCALE GENOMIC DNA]</scope>
</reference>
<dbReference type="AlphaFoldDB" id="R4YSA2"/>
<sequence>MELVVSKVLAWSMAFINIFAFSGLIYRFHIYELIPVALGDAYGIGDVIDLLFAFIIIVCWSLSVFSALILSVINFKDNWTFSIKTSLFSTLVLVGYFVVKDSY</sequence>
<dbReference type="KEGG" id="oai:OLEAN_C07880"/>
<feature type="transmembrane region" description="Helical" evidence="1">
    <location>
        <begin position="79"/>
        <end position="99"/>
    </location>
</feature>
<evidence type="ECO:0000313" key="3">
    <source>
        <dbReference type="Proteomes" id="UP000032749"/>
    </source>
</evidence>
<dbReference type="HOGENOM" id="CLU_2260896_0_0_6"/>
<dbReference type="Proteomes" id="UP000032749">
    <property type="component" value="Chromosome"/>
</dbReference>
<evidence type="ECO:0000313" key="2">
    <source>
        <dbReference type="EMBL" id="CCK74964.1"/>
    </source>
</evidence>
<keyword evidence="1" id="KW-0472">Membrane</keyword>
<name>R4YSA2_OLEAN</name>
<organism evidence="2 3">
    <name type="scientific">Oleispira antarctica RB-8</name>
    <dbReference type="NCBI Taxonomy" id="698738"/>
    <lineage>
        <taxon>Bacteria</taxon>
        <taxon>Pseudomonadati</taxon>
        <taxon>Pseudomonadota</taxon>
        <taxon>Gammaproteobacteria</taxon>
        <taxon>Oceanospirillales</taxon>
        <taxon>Oceanospirillaceae</taxon>
        <taxon>Oleispira</taxon>
    </lineage>
</organism>